<dbReference type="AlphaFoldDB" id="A0A7J6FD52"/>
<evidence type="ECO:0000313" key="9">
    <source>
        <dbReference type="Proteomes" id="UP000583929"/>
    </source>
</evidence>
<dbReference type="SUPFAM" id="SSF103473">
    <property type="entry name" value="MFS general substrate transporter"/>
    <property type="match status" value="1"/>
</dbReference>
<feature type="transmembrane region" description="Helical" evidence="7">
    <location>
        <begin position="144"/>
        <end position="164"/>
    </location>
</feature>
<accession>A0A7J6FD52</accession>
<evidence type="ECO:0000256" key="1">
    <source>
        <dbReference type="ARBA" id="ARBA00004370"/>
    </source>
</evidence>
<evidence type="ECO:0000313" key="8">
    <source>
        <dbReference type="EMBL" id="KAF4368622.1"/>
    </source>
</evidence>
<organism evidence="8 9">
    <name type="scientific">Cannabis sativa</name>
    <name type="common">Hemp</name>
    <name type="synonym">Marijuana</name>
    <dbReference type="NCBI Taxonomy" id="3483"/>
    <lineage>
        <taxon>Eukaryota</taxon>
        <taxon>Viridiplantae</taxon>
        <taxon>Streptophyta</taxon>
        <taxon>Embryophyta</taxon>
        <taxon>Tracheophyta</taxon>
        <taxon>Spermatophyta</taxon>
        <taxon>Magnoliopsida</taxon>
        <taxon>eudicotyledons</taxon>
        <taxon>Gunneridae</taxon>
        <taxon>Pentapetalae</taxon>
        <taxon>rosids</taxon>
        <taxon>fabids</taxon>
        <taxon>Rosales</taxon>
        <taxon>Cannabaceae</taxon>
        <taxon>Cannabis</taxon>
    </lineage>
</organism>
<evidence type="ECO:0000256" key="5">
    <source>
        <dbReference type="ARBA" id="ARBA00022989"/>
    </source>
</evidence>
<keyword evidence="3" id="KW-0813">Transport</keyword>
<comment type="similarity">
    <text evidence="2">Belongs to the major facilitator superfamily. Sugar transporter (TC 2.A.1.1) family.</text>
</comment>
<dbReference type="GO" id="GO:0015144">
    <property type="term" value="F:carbohydrate transmembrane transporter activity"/>
    <property type="evidence" value="ECO:0007669"/>
    <property type="project" value="InterPro"/>
</dbReference>
<gene>
    <name evidence="8" type="ORF">G4B88_020018</name>
</gene>
<sequence>MAPDKGRGVKTCVKGIPGKLESLKSDPDGLPGLRNPPVTTVPAPTLADFFVEDIITILIRSFQIRKDVLEGGGGGASPWSEGKEMLQEWEGNLVIKGCDTFGASYTTRSLGRRLTMLIAGIFFIIGTILNVAAINFLMLVLGRLMLGCGVGFANQFGFAVIQIIKLNIFSYAHKYHHEIRKQSILKPPLQFTRSVASTTSSSSHCLSTGTELNS</sequence>
<evidence type="ECO:0000256" key="4">
    <source>
        <dbReference type="ARBA" id="ARBA00022692"/>
    </source>
</evidence>
<dbReference type="EMBL" id="JAATIQ010000231">
    <property type="protein sequence ID" value="KAF4368622.1"/>
    <property type="molecule type" value="Genomic_DNA"/>
</dbReference>
<name>A0A7J6FD52_CANSA</name>
<comment type="caution">
    <text evidence="8">The sequence shown here is derived from an EMBL/GenBank/DDBJ whole genome shotgun (WGS) entry which is preliminary data.</text>
</comment>
<dbReference type="PANTHER" id="PTHR23500:SF357">
    <property type="entry name" value="IP12678P"/>
    <property type="match status" value="1"/>
</dbReference>
<dbReference type="Gene3D" id="1.20.1250.20">
    <property type="entry name" value="MFS general substrate transporter like domains"/>
    <property type="match status" value="1"/>
</dbReference>
<evidence type="ECO:0000256" key="7">
    <source>
        <dbReference type="SAM" id="Phobius"/>
    </source>
</evidence>
<dbReference type="Pfam" id="PF00083">
    <property type="entry name" value="Sugar_tr"/>
    <property type="match status" value="1"/>
</dbReference>
<dbReference type="GO" id="GO:0016020">
    <property type="term" value="C:membrane"/>
    <property type="evidence" value="ECO:0007669"/>
    <property type="project" value="UniProtKB-SubCell"/>
</dbReference>
<dbReference type="InterPro" id="IPR045262">
    <property type="entry name" value="STP/PLT_plant"/>
</dbReference>
<evidence type="ECO:0000256" key="2">
    <source>
        <dbReference type="ARBA" id="ARBA00010992"/>
    </source>
</evidence>
<keyword evidence="5 7" id="KW-1133">Transmembrane helix</keyword>
<reference evidence="8 9" key="1">
    <citation type="journal article" date="2020" name="bioRxiv">
        <title>Sequence and annotation of 42 cannabis genomes reveals extensive copy number variation in cannabinoid synthesis and pathogen resistance genes.</title>
        <authorList>
            <person name="Mckernan K.J."/>
            <person name="Helbert Y."/>
            <person name="Kane L.T."/>
            <person name="Ebling H."/>
            <person name="Zhang L."/>
            <person name="Liu B."/>
            <person name="Eaton Z."/>
            <person name="Mclaughlin S."/>
            <person name="Kingan S."/>
            <person name="Baybayan P."/>
            <person name="Concepcion G."/>
            <person name="Jordan M."/>
            <person name="Riva A."/>
            <person name="Barbazuk W."/>
            <person name="Harkins T."/>
        </authorList>
    </citation>
    <scope>NUCLEOTIDE SEQUENCE [LARGE SCALE GENOMIC DNA]</scope>
    <source>
        <strain evidence="9">cv. Jamaican Lion 4</strain>
        <tissue evidence="8">Leaf</tissue>
    </source>
</reference>
<dbReference type="Proteomes" id="UP000583929">
    <property type="component" value="Unassembled WGS sequence"/>
</dbReference>
<keyword evidence="9" id="KW-1185">Reference proteome</keyword>
<protein>
    <submittedName>
        <fullName evidence="8">Uncharacterized protein</fullName>
    </submittedName>
</protein>
<comment type="subcellular location">
    <subcellularLocation>
        <location evidence="1">Membrane</location>
    </subcellularLocation>
</comment>
<dbReference type="PANTHER" id="PTHR23500">
    <property type="entry name" value="SOLUTE CARRIER FAMILY 2, FACILITATED GLUCOSE TRANSPORTER"/>
    <property type="match status" value="1"/>
</dbReference>
<evidence type="ECO:0000256" key="6">
    <source>
        <dbReference type="ARBA" id="ARBA00023136"/>
    </source>
</evidence>
<keyword evidence="4 7" id="KW-0812">Transmembrane</keyword>
<feature type="transmembrane region" description="Helical" evidence="7">
    <location>
        <begin position="114"/>
        <end position="138"/>
    </location>
</feature>
<proteinExistence type="inferred from homology"/>
<evidence type="ECO:0000256" key="3">
    <source>
        <dbReference type="ARBA" id="ARBA00022448"/>
    </source>
</evidence>
<keyword evidence="6 7" id="KW-0472">Membrane</keyword>
<dbReference type="InterPro" id="IPR036259">
    <property type="entry name" value="MFS_trans_sf"/>
</dbReference>
<dbReference type="InterPro" id="IPR005828">
    <property type="entry name" value="MFS_sugar_transport-like"/>
</dbReference>